<dbReference type="SUPFAM" id="SSF48208">
    <property type="entry name" value="Six-hairpin glycosidases"/>
    <property type="match status" value="1"/>
</dbReference>
<dbReference type="InterPro" id="IPR008928">
    <property type="entry name" value="6-hairpin_glycosidase_sf"/>
</dbReference>
<name>A0A7C4KXP6_9CHLR</name>
<protein>
    <submittedName>
        <fullName evidence="3">Uncharacterized protein</fullName>
    </submittedName>
</protein>
<dbReference type="InterPro" id="IPR005194">
    <property type="entry name" value="Glyco_hydro_65_C"/>
</dbReference>
<dbReference type="InterPro" id="IPR054491">
    <property type="entry name" value="MGH1-like_GH"/>
</dbReference>
<reference evidence="3" key="1">
    <citation type="journal article" date="2020" name="mSystems">
        <title>Genome- and Community-Level Interaction Insights into Carbon Utilization and Element Cycling Functions of Hydrothermarchaeota in Hydrothermal Sediment.</title>
        <authorList>
            <person name="Zhou Z."/>
            <person name="Liu Y."/>
            <person name="Xu W."/>
            <person name="Pan J."/>
            <person name="Luo Z.H."/>
            <person name="Li M."/>
        </authorList>
    </citation>
    <scope>NUCLEOTIDE SEQUENCE [LARGE SCALE GENOMIC DNA]</scope>
    <source>
        <strain evidence="3">SpSt-556</strain>
    </source>
</reference>
<dbReference type="Pfam" id="PF03633">
    <property type="entry name" value="Glyco_hydro_65C"/>
    <property type="match status" value="1"/>
</dbReference>
<accession>A0A7C4KXP6</accession>
<feature type="domain" description="Glycoside hydrolase family 65 C-terminal" evidence="1">
    <location>
        <begin position="403"/>
        <end position="448"/>
    </location>
</feature>
<evidence type="ECO:0000259" key="1">
    <source>
        <dbReference type="Pfam" id="PF03633"/>
    </source>
</evidence>
<dbReference type="AlphaFoldDB" id="A0A7C4KXP6"/>
<proteinExistence type="predicted"/>
<dbReference type="EMBL" id="DSXR01000010">
    <property type="protein sequence ID" value="HGS86096.1"/>
    <property type="molecule type" value="Genomic_DNA"/>
</dbReference>
<dbReference type="InterPro" id="IPR012341">
    <property type="entry name" value="6hp_glycosidase-like_sf"/>
</dbReference>
<comment type="caution">
    <text evidence="3">The sequence shown here is derived from an EMBL/GenBank/DDBJ whole genome shotgun (WGS) entry which is preliminary data.</text>
</comment>
<dbReference type="Gene3D" id="1.50.10.10">
    <property type="match status" value="1"/>
</dbReference>
<dbReference type="Pfam" id="PF22422">
    <property type="entry name" value="MGH1-like_GH"/>
    <property type="match status" value="1"/>
</dbReference>
<evidence type="ECO:0000259" key="2">
    <source>
        <dbReference type="Pfam" id="PF22422"/>
    </source>
</evidence>
<dbReference type="GO" id="GO:0005975">
    <property type="term" value="P:carbohydrate metabolic process"/>
    <property type="evidence" value="ECO:0007669"/>
    <property type="project" value="InterPro"/>
</dbReference>
<organism evidence="3">
    <name type="scientific">Bellilinea caldifistulae</name>
    <dbReference type="NCBI Taxonomy" id="360411"/>
    <lineage>
        <taxon>Bacteria</taxon>
        <taxon>Bacillati</taxon>
        <taxon>Chloroflexota</taxon>
        <taxon>Anaerolineae</taxon>
        <taxon>Anaerolineales</taxon>
        <taxon>Anaerolineaceae</taxon>
        <taxon>Bellilinea</taxon>
    </lineage>
</organism>
<feature type="domain" description="Mannosylglycerate hydrolase MGH1-like glycoside hydrolase" evidence="2">
    <location>
        <begin position="106"/>
        <end position="371"/>
    </location>
</feature>
<evidence type="ECO:0000313" key="3">
    <source>
        <dbReference type="EMBL" id="HGS86096.1"/>
    </source>
</evidence>
<gene>
    <name evidence="3" type="ORF">ENT17_00580</name>
</gene>
<sequence length="476" mass="53156">MEFEIAAFPTLRCGDSAVERAYRIAVGDLLGNIQPYPPGGERRPVLLAGLDYDTPWTRDAAINVWNGLGLTHPQVARDTLLSVLEESADGVAIGGQYWDAVLWVVGLWAYYLYTGDRNTLELGYRAARNSLRRFEDEEYDPQFGLFRGPAVYGDGVAAYPDRYSPGATSSILDWVQYHPAEKAARGYGIPMMTLSTNCVYAAVYRLLPRMADELGLPPLPEDEATAERLRESIHRHFWNPRSGLFDYLLDEEGRCEAQEGLGHAFAILFGIADAEQTASILRRLYRTPWGVACVWPTFARYAERGGFGRHSGTIWPFINAFWAEAGLRGGRSDLFDEELAHLTVLFNRFAQCAEIYHPLTGEIYGGLQEAGKGASGWEWESCARQSWSATAYLRMILLGVLGMRFEPDGVHFAPYLPPGLGWLELEYLPYRGARLSLRVEGRGSRLTACRLDGQLHEAFLPAGLEGAHRLEMAVEE</sequence>